<evidence type="ECO:0000313" key="2">
    <source>
        <dbReference type="Proteomes" id="UP000828390"/>
    </source>
</evidence>
<evidence type="ECO:0000313" key="1">
    <source>
        <dbReference type="EMBL" id="KAH3784200.1"/>
    </source>
</evidence>
<dbReference type="EMBL" id="JAIWYP010000008">
    <property type="protein sequence ID" value="KAH3784200.1"/>
    <property type="molecule type" value="Genomic_DNA"/>
</dbReference>
<gene>
    <name evidence="1" type="ORF">DPMN_162152</name>
</gene>
<dbReference type="PANTHER" id="PTHR46612">
    <property type="entry name" value="XYLOSIDE XYLOSYLTRANSFERASE 1"/>
    <property type="match status" value="1"/>
</dbReference>
<organism evidence="1 2">
    <name type="scientific">Dreissena polymorpha</name>
    <name type="common">Zebra mussel</name>
    <name type="synonym">Mytilus polymorpha</name>
    <dbReference type="NCBI Taxonomy" id="45954"/>
    <lineage>
        <taxon>Eukaryota</taxon>
        <taxon>Metazoa</taxon>
        <taxon>Spiralia</taxon>
        <taxon>Lophotrochozoa</taxon>
        <taxon>Mollusca</taxon>
        <taxon>Bivalvia</taxon>
        <taxon>Autobranchia</taxon>
        <taxon>Heteroconchia</taxon>
        <taxon>Euheterodonta</taxon>
        <taxon>Imparidentia</taxon>
        <taxon>Neoheterodontei</taxon>
        <taxon>Myida</taxon>
        <taxon>Dreissenoidea</taxon>
        <taxon>Dreissenidae</taxon>
        <taxon>Dreissena</taxon>
    </lineage>
</organism>
<dbReference type="GO" id="GO:0016266">
    <property type="term" value="P:protein O-linked glycosylation via N-acetyl-galactosamine"/>
    <property type="evidence" value="ECO:0007669"/>
    <property type="project" value="TreeGrafter"/>
</dbReference>
<evidence type="ECO:0008006" key="3">
    <source>
        <dbReference type="Google" id="ProtNLM"/>
    </source>
</evidence>
<accession>A0A9D4EUC6</accession>
<dbReference type="InterPro" id="IPR029044">
    <property type="entry name" value="Nucleotide-diphossugar_trans"/>
</dbReference>
<dbReference type="OrthoDB" id="411524at2759"/>
<dbReference type="AlphaFoldDB" id="A0A9D4EUC6"/>
<dbReference type="InterPro" id="IPR042465">
    <property type="entry name" value="XXLT1"/>
</dbReference>
<reference evidence="1" key="2">
    <citation type="submission" date="2020-11" db="EMBL/GenBank/DDBJ databases">
        <authorList>
            <person name="McCartney M.A."/>
            <person name="Auch B."/>
            <person name="Kono T."/>
            <person name="Mallez S."/>
            <person name="Becker A."/>
            <person name="Gohl D.M."/>
            <person name="Silverstein K.A.T."/>
            <person name="Koren S."/>
            <person name="Bechman K.B."/>
            <person name="Herman A."/>
            <person name="Abrahante J.E."/>
            <person name="Garbe J."/>
        </authorList>
    </citation>
    <scope>NUCLEOTIDE SEQUENCE</scope>
    <source>
        <strain evidence="1">Duluth1</strain>
        <tissue evidence="1">Whole animal</tissue>
    </source>
</reference>
<protein>
    <recommendedName>
        <fullName evidence="3">Xyloside xylosyltransferase 1</fullName>
    </recommendedName>
</protein>
<sequence length="373" mass="43069">MGLLRMAFKLINSSKILQVLCLLIVILGVYCFYNYASSPKISGLRNMQESMKPNENFKTNDHKIISESKTKSEKDTGVEKRHDVMITFTKAESNPGLQDKFKTTVRSMFRFARRPVNLHILGDEKSKEIARSILLEVADSSKYQLQHLDIDSITRQVHEIVSDMQKFFSYQPGAYYSDALFFLSIVIHRVLPQLHRVVMLDSDLKFNADVAELFTHFDKFSSSNIMGIANDAQPVYRHNFHMYRNKVKDTMVGGPPPNGTTGFNSGVLLLDLDKMRASQLYNSLISSQVVENLSQKYMFKGHLGDQDFYTLISVEHMELFYVLPCTWNRQLCTWWKDNGYADVFDQYFTCEGHINIYHGNCNTQIPKLEWETN</sequence>
<dbReference type="PANTHER" id="PTHR46612:SF1">
    <property type="entry name" value="XYLOSIDE XYLOSYLTRANSFERASE 1"/>
    <property type="match status" value="1"/>
</dbReference>
<dbReference type="Proteomes" id="UP000828390">
    <property type="component" value="Unassembled WGS sequence"/>
</dbReference>
<dbReference type="SUPFAM" id="SSF53448">
    <property type="entry name" value="Nucleotide-diphospho-sugar transferases"/>
    <property type="match status" value="1"/>
</dbReference>
<name>A0A9D4EUC6_DREPO</name>
<dbReference type="Gene3D" id="3.90.550.10">
    <property type="entry name" value="Spore Coat Polysaccharide Biosynthesis Protein SpsA, Chain A"/>
    <property type="match status" value="1"/>
</dbReference>
<reference evidence="1" key="1">
    <citation type="journal article" date="2019" name="bioRxiv">
        <title>The Genome of the Zebra Mussel, Dreissena polymorpha: A Resource for Invasive Species Research.</title>
        <authorList>
            <person name="McCartney M.A."/>
            <person name="Auch B."/>
            <person name="Kono T."/>
            <person name="Mallez S."/>
            <person name="Zhang Y."/>
            <person name="Obille A."/>
            <person name="Becker A."/>
            <person name="Abrahante J.E."/>
            <person name="Garbe J."/>
            <person name="Badalamenti J.P."/>
            <person name="Herman A."/>
            <person name="Mangelson H."/>
            <person name="Liachko I."/>
            <person name="Sullivan S."/>
            <person name="Sone E.D."/>
            <person name="Koren S."/>
            <person name="Silverstein K.A.T."/>
            <person name="Beckman K.B."/>
            <person name="Gohl D.M."/>
        </authorList>
    </citation>
    <scope>NUCLEOTIDE SEQUENCE</scope>
    <source>
        <strain evidence="1">Duluth1</strain>
        <tissue evidence="1">Whole animal</tissue>
    </source>
</reference>
<dbReference type="Pfam" id="PF01501">
    <property type="entry name" value="Glyco_transf_8"/>
    <property type="match status" value="1"/>
</dbReference>
<dbReference type="InterPro" id="IPR002495">
    <property type="entry name" value="Glyco_trans_8"/>
</dbReference>
<comment type="caution">
    <text evidence="1">The sequence shown here is derived from an EMBL/GenBank/DDBJ whole genome shotgun (WGS) entry which is preliminary data.</text>
</comment>
<proteinExistence type="predicted"/>
<keyword evidence="2" id="KW-1185">Reference proteome</keyword>
<dbReference type="GO" id="GO:0005789">
    <property type="term" value="C:endoplasmic reticulum membrane"/>
    <property type="evidence" value="ECO:0007669"/>
    <property type="project" value="TreeGrafter"/>
</dbReference>
<dbReference type="GO" id="GO:0140560">
    <property type="term" value="F:xylosyl alpha-1,3-xylosyltransferase activity"/>
    <property type="evidence" value="ECO:0007669"/>
    <property type="project" value="TreeGrafter"/>
</dbReference>